<dbReference type="InterPro" id="IPR047198">
    <property type="entry name" value="DDP-like_NUDIX"/>
</dbReference>
<dbReference type="PANTHER" id="PTHR12629:SF0">
    <property type="entry name" value="DIPHOSPHOINOSITOL-POLYPHOSPHATE DIPHOSPHATASE"/>
    <property type="match status" value="1"/>
</dbReference>
<dbReference type="GO" id="GO:0005737">
    <property type="term" value="C:cytoplasm"/>
    <property type="evidence" value="ECO:0007669"/>
    <property type="project" value="TreeGrafter"/>
</dbReference>
<dbReference type="GO" id="GO:0046872">
    <property type="term" value="F:metal ion binding"/>
    <property type="evidence" value="ECO:0007669"/>
    <property type="project" value="UniProtKB-KW"/>
</dbReference>
<sequence length="163" mass="18422">MTVPGIVQPPLIDLDAPKRDVRTQFGALCYRVKDGETQILLITSRNTRRWIIPKGWPMANRTPAEAAAQEAWEEAGVEGKVGETSIGLYTYTKVMAKSDDLPCAVVIYPMRVRDMKNKFPEANERSRRWFSPKKAAKAVWEPELAVLLESFDGKAMDKLLRQS</sequence>
<gene>
    <name evidence="6" type="ORF">CLV74_13125</name>
</gene>
<keyword evidence="3" id="KW-0378">Hydrolase</keyword>
<evidence type="ECO:0000313" key="6">
    <source>
        <dbReference type="EMBL" id="PRY83391.1"/>
    </source>
</evidence>
<accession>A0A2T0W9K9</accession>
<dbReference type="InterPro" id="IPR015797">
    <property type="entry name" value="NUDIX_hydrolase-like_dom_sf"/>
</dbReference>
<evidence type="ECO:0000256" key="2">
    <source>
        <dbReference type="ARBA" id="ARBA00022723"/>
    </source>
</evidence>
<dbReference type="OrthoDB" id="7066910at2"/>
<dbReference type="PANTHER" id="PTHR12629">
    <property type="entry name" value="DIPHOSPHOINOSITOL POLYPHOSPHATE PHOSPHOHYDROLASE"/>
    <property type="match status" value="1"/>
</dbReference>
<evidence type="ECO:0000313" key="7">
    <source>
        <dbReference type="Proteomes" id="UP000238392"/>
    </source>
</evidence>
<comment type="caution">
    <text evidence="6">The sequence shown here is derived from an EMBL/GenBank/DDBJ whole genome shotgun (WGS) entry which is preliminary data.</text>
</comment>
<dbReference type="Pfam" id="PF00293">
    <property type="entry name" value="NUDIX"/>
    <property type="match status" value="1"/>
</dbReference>
<reference evidence="6 7" key="1">
    <citation type="submission" date="2018-03" db="EMBL/GenBank/DDBJ databases">
        <title>Genomic Encyclopedia of Archaeal and Bacterial Type Strains, Phase II (KMG-II): from individual species to whole genera.</title>
        <authorList>
            <person name="Goeker M."/>
        </authorList>
    </citation>
    <scope>NUCLEOTIDE SEQUENCE [LARGE SCALE GENOMIC DNA]</scope>
    <source>
        <strain evidence="6 7">DSM 100212</strain>
    </source>
</reference>
<dbReference type="Proteomes" id="UP000238392">
    <property type="component" value="Unassembled WGS sequence"/>
</dbReference>
<keyword evidence="2" id="KW-0479">Metal-binding</keyword>
<name>A0A2T0W9K9_9RHOB</name>
<evidence type="ECO:0000256" key="3">
    <source>
        <dbReference type="ARBA" id="ARBA00022801"/>
    </source>
</evidence>
<feature type="domain" description="Nudix hydrolase" evidence="5">
    <location>
        <begin position="20"/>
        <end position="152"/>
    </location>
</feature>
<keyword evidence="7" id="KW-1185">Reference proteome</keyword>
<dbReference type="PROSITE" id="PS51462">
    <property type="entry name" value="NUDIX"/>
    <property type="match status" value="1"/>
</dbReference>
<dbReference type="InterPro" id="IPR000086">
    <property type="entry name" value="NUDIX_hydrolase_dom"/>
</dbReference>
<proteinExistence type="predicted"/>
<dbReference type="Gene3D" id="3.90.79.10">
    <property type="entry name" value="Nucleoside Triphosphate Pyrophosphohydrolase"/>
    <property type="match status" value="1"/>
</dbReference>
<evidence type="ECO:0000259" key="5">
    <source>
        <dbReference type="PROSITE" id="PS51462"/>
    </source>
</evidence>
<dbReference type="GO" id="GO:0016462">
    <property type="term" value="F:pyrophosphatase activity"/>
    <property type="evidence" value="ECO:0007669"/>
    <property type="project" value="InterPro"/>
</dbReference>
<comment type="cofactor">
    <cofactor evidence="1">
        <name>Mg(2+)</name>
        <dbReference type="ChEBI" id="CHEBI:18420"/>
    </cofactor>
</comment>
<dbReference type="SUPFAM" id="SSF55811">
    <property type="entry name" value="Nudix"/>
    <property type="match status" value="1"/>
</dbReference>
<dbReference type="AlphaFoldDB" id="A0A2T0W9K9"/>
<evidence type="ECO:0000256" key="1">
    <source>
        <dbReference type="ARBA" id="ARBA00001946"/>
    </source>
</evidence>
<keyword evidence="4" id="KW-0460">Magnesium</keyword>
<organism evidence="6 7">
    <name type="scientific">Donghicola tyrosinivorans</name>
    <dbReference type="NCBI Taxonomy" id="1652492"/>
    <lineage>
        <taxon>Bacteria</taxon>
        <taxon>Pseudomonadati</taxon>
        <taxon>Pseudomonadota</taxon>
        <taxon>Alphaproteobacteria</taxon>
        <taxon>Rhodobacterales</taxon>
        <taxon>Roseobacteraceae</taxon>
        <taxon>Donghicola</taxon>
    </lineage>
</organism>
<dbReference type="RefSeq" id="WP_106268799.1">
    <property type="nucleotide sequence ID" value="NZ_PVTQ01000031.1"/>
</dbReference>
<dbReference type="CDD" id="cd04666">
    <property type="entry name" value="NUDIX_DIPP2_like_Nudt4"/>
    <property type="match status" value="1"/>
</dbReference>
<protein>
    <submittedName>
        <fullName evidence="6">8-oxo-dGTP pyrophosphatase MutT (NUDIX family)</fullName>
    </submittedName>
</protein>
<dbReference type="EMBL" id="PVTQ01000031">
    <property type="protein sequence ID" value="PRY83391.1"/>
    <property type="molecule type" value="Genomic_DNA"/>
</dbReference>
<evidence type="ECO:0000256" key="4">
    <source>
        <dbReference type="ARBA" id="ARBA00022842"/>
    </source>
</evidence>